<organism evidence="1 2">
    <name type="scientific">Persea americana</name>
    <name type="common">Avocado</name>
    <dbReference type="NCBI Taxonomy" id="3435"/>
    <lineage>
        <taxon>Eukaryota</taxon>
        <taxon>Viridiplantae</taxon>
        <taxon>Streptophyta</taxon>
        <taxon>Embryophyta</taxon>
        <taxon>Tracheophyta</taxon>
        <taxon>Spermatophyta</taxon>
        <taxon>Magnoliopsida</taxon>
        <taxon>Magnoliidae</taxon>
        <taxon>Laurales</taxon>
        <taxon>Lauraceae</taxon>
        <taxon>Persea</taxon>
    </lineage>
</organism>
<dbReference type="EMBL" id="CM056810">
    <property type="protein sequence ID" value="KAJ8646563.1"/>
    <property type="molecule type" value="Genomic_DNA"/>
</dbReference>
<dbReference type="Proteomes" id="UP001234297">
    <property type="component" value="Chromosome 2"/>
</dbReference>
<name>A0ACC2MM36_PERAE</name>
<protein>
    <submittedName>
        <fullName evidence="1">Uncharacterized protein</fullName>
    </submittedName>
</protein>
<gene>
    <name evidence="1" type="ORF">MRB53_008311</name>
</gene>
<evidence type="ECO:0000313" key="2">
    <source>
        <dbReference type="Proteomes" id="UP001234297"/>
    </source>
</evidence>
<accession>A0ACC2MM36</accession>
<reference evidence="1 2" key="1">
    <citation type="journal article" date="2022" name="Hortic Res">
        <title>A haplotype resolved chromosomal level avocado genome allows analysis of novel avocado genes.</title>
        <authorList>
            <person name="Nath O."/>
            <person name="Fletcher S.J."/>
            <person name="Hayward A."/>
            <person name="Shaw L.M."/>
            <person name="Masouleh A.K."/>
            <person name="Furtado A."/>
            <person name="Henry R.J."/>
            <person name="Mitter N."/>
        </authorList>
    </citation>
    <scope>NUCLEOTIDE SEQUENCE [LARGE SCALE GENOMIC DNA]</scope>
    <source>
        <strain evidence="2">cv. Hass</strain>
    </source>
</reference>
<comment type="caution">
    <text evidence="1">The sequence shown here is derived from an EMBL/GenBank/DDBJ whole genome shotgun (WGS) entry which is preliminary data.</text>
</comment>
<proteinExistence type="predicted"/>
<keyword evidence="2" id="KW-1185">Reference proteome</keyword>
<evidence type="ECO:0000313" key="1">
    <source>
        <dbReference type="EMBL" id="KAJ8646563.1"/>
    </source>
</evidence>
<sequence>MAAIGSHQHHFCSSESVGTLLSGSTLTKVEQQMGTSTTAIPIAGGGLFGWLDSWSCTGYVQFKQIGSGQIQSGQAPWLCNLCSILWRTTASIDEGYFPSTLDGKLPPQLCHLKPLNWRWLRV</sequence>